<gene>
    <name evidence="2" type="ORF">RIF23_09405</name>
</gene>
<dbReference type="Pfam" id="PF09438">
    <property type="entry name" value="DUF2017"/>
    <property type="match status" value="1"/>
</dbReference>
<feature type="compositionally biased region" description="Basic and acidic residues" evidence="1">
    <location>
        <begin position="148"/>
        <end position="157"/>
    </location>
</feature>
<dbReference type="RefSeq" id="WP_310912016.1">
    <property type="nucleotide sequence ID" value="NZ_JAVLVT010000003.1"/>
</dbReference>
<comment type="caution">
    <text evidence="2">The sequence shown here is derived from an EMBL/GenBank/DDBJ whole genome shotgun (WGS) entry which is preliminary data.</text>
</comment>
<dbReference type="InterPro" id="IPR018561">
    <property type="entry name" value="AosR"/>
</dbReference>
<name>A0ABU2H5C7_9ACTN</name>
<dbReference type="EMBL" id="JAVLVT010000003">
    <property type="protein sequence ID" value="MDS1270511.1"/>
    <property type="molecule type" value="Genomic_DNA"/>
</dbReference>
<organism evidence="2 3">
    <name type="scientific">Lipingzhangella rawalii</name>
    <dbReference type="NCBI Taxonomy" id="2055835"/>
    <lineage>
        <taxon>Bacteria</taxon>
        <taxon>Bacillati</taxon>
        <taxon>Actinomycetota</taxon>
        <taxon>Actinomycetes</taxon>
        <taxon>Streptosporangiales</taxon>
        <taxon>Nocardiopsidaceae</taxon>
        <taxon>Lipingzhangella</taxon>
    </lineage>
</organism>
<evidence type="ECO:0000313" key="2">
    <source>
        <dbReference type="EMBL" id="MDS1270511.1"/>
    </source>
</evidence>
<evidence type="ECO:0000256" key="1">
    <source>
        <dbReference type="SAM" id="MobiDB-lite"/>
    </source>
</evidence>
<accession>A0ABU2H5C7</accession>
<proteinExistence type="predicted"/>
<reference evidence="3" key="1">
    <citation type="submission" date="2023-07" db="EMBL/GenBank/DDBJ databases">
        <title>Novel species in the genus Lipingzhangella isolated from Sambhar Salt Lake.</title>
        <authorList>
            <person name="Jiya N."/>
            <person name="Kajale S."/>
            <person name="Sharma A."/>
        </authorList>
    </citation>
    <scope>NUCLEOTIDE SEQUENCE [LARGE SCALE GENOMIC DNA]</scope>
    <source>
        <strain evidence="3">LS1_29</strain>
    </source>
</reference>
<dbReference type="Proteomes" id="UP001250214">
    <property type="component" value="Unassembled WGS sequence"/>
</dbReference>
<feature type="region of interest" description="Disordered" evidence="1">
    <location>
        <begin position="147"/>
        <end position="170"/>
    </location>
</feature>
<evidence type="ECO:0000313" key="3">
    <source>
        <dbReference type="Proteomes" id="UP001250214"/>
    </source>
</evidence>
<sequence>MAFGGFRGLRGGGVRIELDSEEATVLRSMAQLVLELVEAPEEQDELAAMVGIGSNSETPEDPVLARLLPDAYAKDGEEGATAAAEFRRYTEDGLRQSKRANAAAMLASIPESGGQVELDAETAQAWMKSLNDVRLILGTRLNVDEETLTQREQDRQSRQGRRGGGGEDAEATEAALNIYDWLSGMQDSLIRAIQD</sequence>
<keyword evidence="3" id="KW-1185">Reference proteome</keyword>
<protein>
    <submittedName>
        <fullName evidence="2">DUF2017 domain-containing protein</fullName>
    </submittedName>
</protein>